<feature type="chain" id="PRO_5045174233" evidence="2">
    <location>
        <begin position="32"/>
        <end position="283"/>
    </location>
</feature>
<keyword evidence="2" id="KW-0732">Signal</keyword>
<accession>A0ABU1QXU7</accession>
<keyword evidence="5" id="KW-1185">Reference proteome</keyword>
<dbReference type="Pfam" id="PF10633">
    <property type="entry name" value="NPCBM_assoc"/>
    <property type="match status" value="1"/>
</dbReference>
<proteinExistence type="predicted"/>
<dbReference type="Proteomes" id="UP001264980">
    <property type="component" value="Unassembled WGS sequence"/>
</dbReference>
<name>A0ABU1QXU7_9BACT</name>
<evidence type="ECO:0000313" key="4">
    <source>
        <dbReference type="EMBL" id="MDR6805965.1"/>
    </source>
</evidence>
<dbReference type="EMBL" id="JAVDTI010000003">
    <property type="protein sequence ID" value="MDR6805965.1"/>
    <property type="molecule type" value="Genomic_DNA"/>
</dbReference>
<feature type="transmembrane region" description="Helical" evidence="1">
    <location>
        <begin position="257"/>
        <end position="277"/>
    </location>
</feature>
<keyword evidence="1" id="KW-1133">Transmembrane helix</keyword>
<organism evidence="4 5">
    <name type="scientific">Dyadobacter fermentans</name>
    <dbReference type="NCBI Taxonomy" id="94254"/>
    <lineage>
        <taxon>Bacteria</taxon>
        <taxon>Pseudomonadati</taxon>
        <taxon>Bacteroidota</taxon>
        <taxon>Cytophagia</taxon>
        <taxon>Cytophagales</taxon>
        <taxon>Spirosomataceae</taxon>
        <taxon>Dyadobacter</taxon>
    </lineage>
</organism>
<evidence type="ECO:0000259" key="3">
    <source>
        <dbReference type="Pfam" id="PF10633"/>
    </source>
</evidence>
<evidence type="ECO:0000313" key="5">
    <source>
        <dbReference type="Proteomes" id="UP001264980"/>
    </source>
</evidence>
<reference evidence="4 5" key="1">
    <citation type="submission" date="2023-07" db="EMBL/GenBank/DDBJ databases">
        <title>Sorghum-associated microbial communities from plants grown in Nebraska, USA.</title>
        <authorList>
            <person name="Schachtman D."/>
        </authorList>
    </citation>
    <scope>NUCLEOTIDE SEQUENCE [LARGE SCALE GENOMIC DNA]</scope>
    <source>
        <strain evidence="4 5">BE57</strain>
    </source>
</reference>
<keyword evidence="1" id="KW-0472">Membrane</keyword>
<dbReference type="InterPro" id="IPR018905">
    <property type="entry name" value="A-galactase_NEW3"/>
</dbReference>
<evidence type="ECO:0000256" key="2">
    <source>
        <dbReference type="SAM" id="SignalP"/>
    </source>
</evidence>
<evidence type="ECO:0000256" key="1">
    <source>
        <dbReference type="SAM" id="Phobius"/>
    </source>
</evidence>
<dbReference type="InterPro" id="IPR013783">
    <property type="entry name" value="Ig-like_fold"/>
</dbReference>
<dbReference type="Gene3D" id="2.60.40.10">
    <property type="entry name" value="Immunoglobulins"/>
    <property type="match status" value="1"/>
</dbReference>
<sequence length="283" mass="30376">MSLFCPFFKKHNTHSICGLLFLAALSVNSQAQPSGKPSGTSSFQTNLFNLEASANEPFRYSATLKNGSGQAKIYALDAKVPTGWLVSFRTLGSPVTSVHLEPGATQEVSVELTANPYSKPGKYAIPVTAVSPVDTLRLNLEAVLKGAYKIELTTPSGRLSGNVTEGSVEQIVCTIKNTGTLPLADVELTAQTPPKWQVTFEPAKVERIDPSGSIEVTAKVHVPDKTIAGDYLTTFTAKNPNANADAAFRITVKTSLLSGWLGILVILLAIGLIFRLIRKYGRR</sequence>
<dbReference type="PANTHER" id="PTHR39198:SF1">
    <property type="entry name" value="ALPHA-GALACTOSIDASE NEW3 DOMAIN-CONTAINING PROTEIN"/>
    <property type="match status" value="1"/>
</dbReference>
<feature type="signal peptide" evidence="2">
    <location>
        <begin position="1"/>
        <end position="31"/>
    </location>
</feature>
<protein>
    <submittedName>
        <fullName evidence="4">Membrane protein</fullName>
    </submittedName>
</protein>
<gene>
    <name evidence="4" type="ORF">J2W84_003013</name>
</gene>
<feature type="domain" description="Alpha-galactosidase NEW3" evidence="3">
    <location>
        <begin position="164"/>
        <end position="238"/>
    </location>
</feature>
<comment type="caution">
    <text evidence="4">The sequence shown here is derived from an EMBL/GenBank/DDBJ whole genome shotgun (WGS) entry which is preliminary data.</text>
</comment>
<dbReference type="PANTHER" id="PTHR39198">
    <property type="entry name" value="HYPOTHETICAL MEMBRANE PROTEIN, CONSERVED"/>
    <property type="match status" value="1"/>
</dbReference>
<dbReference type="RefSeq" id="WP_309984348.1">
    <property type="nucleotide sequence ID" value="NZ_JAVDTI010000003.1"/>
</dbReference>
<keyword evidence="1" id="KW-0812">Transmembrane</keyword>